<dbReference type="PANTHER" id="PTHR36091:SF2">
    <property type="entry name" value="AMINOGLYCOSIDE PHOSPHOTRANSFERASE DOMAIN-CONTAINING PROTEIN"/>
    <property type="match status" value="1"/>
</dbReference>
<evidence type="ECO:0000313" key="2">
    <source>
        <dbReference type="Proteomes" id="UP001578633"/>
    </source>
</evidence>
<dbReference type="RefSeq" id="XP_069307312.1">
    <property type="nucleotide sequence ID" value="XM_069451454.1"/>
</dbReference>
<evidence type="ECO:0000313" key="1">
    <source>
        <dbReference type="EMBL" id="KAL1796728.1"/>
    </source>
</evidence>
<dbReference type="InterPro" id="IPR051035">
    <property type="entry name" value="Mito_inheritance_9"/>
</dbReference>
<evidence type="ECO:0008006" key="3">
    <source>
        <dbReference type="Google" id="ProtNLM"/>
    </source>
</evidence>
<organism evidence="1 2">
    <name type="scientific">Alternaria dauci</name>
    <dbReference type="NCBI Taxonomy" id="48095"/>
    <lineage>
        <taxon>Eukaryota</taxon>
        <taxon>Fungi</taxon>
        <taxon>Dikarya</taxon>
        <taxon>Ascomycota</taxon>
        <taxon>Pezizomycotina</taxon>
        <taxon>Dothideomycetes</taxon>
        <taxon>Pleosporomycetidae</taxon>
        <taxon>Pleosporales</taxon>
        <taxon>Pleosporineae</taxon>
        <taxon>Pleosporaceae</taxon>
        <taxon>Alternaria</taxon>
        <taxon>Alternaria sect. Porri</taxon>
    </lineage>
</organism>
<proteinExistence type="predicted"/>
<dbReference type="PANTHER" id="PTHR36091">
    <property type="entry name" value="ALTERED INHERITANCE OF MITOCHONDRIA PROTEIN 9, MITOCHONDRIAL"/>
    <property type="match status" value="1"/>
</dbReference>
<dbReference type="SUPFAM" id="SSF56112">
    <property type="entry name" value="Protein kinase-like (PK-like)"/>
    <property type="match status" value="1"/>
</dbReference>
<sequence>MVWEKIETEARSWTIHRSSSRSCGWDQEGNCVPDQKVSSSEHAHSLDKYLQAVPYIIPNGDSTITRPTLRHPDLQPNNVFVSDDLSITGLIDWQHCALLPLFLQCGIPNILQNYGDSTSESLIPPELPQDFDEMDEIEQLKQVLLLRRRQLHYFYVAATAKFNPVHYGALTRDFSTLRRKLFDHASSPWEGDNITLKADLIELEKNWSDVIKSNSDTSIDIEPLCPFRFSEADMKHSLNLHVAQLEADEQLQACREAIGIGPEGWVPLDHYDEVKQRERKLKADALEATESDQERLTLQEHWIFDDFDEDEYS</sequence>
<dbReference type="InterPro" id="IPR011009">
    <property type="entry name" value="Kinase-like_dom_sf"/>
</dbReference>
<dbReference type="Proteomes" id="UP001578633">
    <property type="component" value="Chromosome 4"/>
</dbReference>
<dbReference type="EMBL" id="JBHGVX010000004">
    <property type="protein sequence ID" value="KAL1796728.1"/>
    <property type="molecule type" value="Genomic_DNA"/>
</dbReference>
<reference evidence="1 2" key="1">
    <citation type="submission" date="2024-09" db="EMBL/GenBank/DDBJ databases">
        <title>T2T genomes of carrot and Alternaria dauci and their utility for understanding host-pathogen interaction during carrot leaf blight disease.</title>
        <authorList>
            <person name="Liu W."/>
            <person name="Xu S."/>
            <person name="Ou C."/>
            <person name="Liu X."/>
            <person name="Zhuang F."/>
            <person name="Deng X.W."/>
        </authorList>
    </citation>
    <scope>NUCLEOTIDE SEQUENCE [LARGE SCALE GENOMIC DNA]</scope>
    <source>
        <strain evidence="1 2">A2016</strain>
    </source>
</reference>
<comment type="caution">
    <text evidence="1">The sequence shown here is derived from an EMBL/GenBank/DDBJ whole genome shotgun (WGS) entry which is preliminary data.</text>
</comment>
<protein>
    <recommendedName>
        <fullName evidence="3">Aminoglycoside phosphotransferase domain-containing protein</fullName>
    </recommendedName>
</protein>
<name>A0ABR3UJV0_9PLEO</name>
<accession>A0ABR3UJV0</accession>
<keyword evidence="2" id="KW-1185">Reference proteome</keyword>
<dbReference type="GeneID" id="96085590"/>
<gene>
    <name evidence="1" type="ORF">ACET3X_005268</name>
</gene>
<dbReference type="Gene3D" id="3.90.1200.10">
    <property type="match status" value="1"/>
</dbReference>